<keyword evidence="1" id="KW-0812">Transmembrane</keyword>
<name>A0A1Y4EIF0_9FIRM</name>
<evidence type="ECO:0000256" key="1">
    <source>
        <dbReference type="SAM" id="Phobius"/>
    </source>
</evidence>
<dbReference type="RefSeq" id="WP_087257029.1">
    <property type="nucleotide sequence ID" value="NZ_CAJFOD010000021.1"/>
</dbReference>
<sequence length="99" mass="11299">MIESILGDLLTVFLDILIFNPSHPKTSKKRRLIRLILISLIFIVYLSIFAISLFITISSIQFDKTLAIKMGIVTSLLLLILLVFSVKVYNQWKKSQSSN</sequence>
<gene>
    <name evidence="2" type="ORF">B5E91_09245</name>
</gene>
<dbReference type="EMBL" id="NFLB01000010">
    <property type="protein sequence ID" value="OUQ04570.1"/>
    <property type="molecule type" value="Genomic_DNA"/>
</dbReference>
<dbReference type="AlphaFoldDB" id="A0A1Y4EIF0"/>
<keyword evidence="1" id="KW-1133">Transmembrane helix</keyword>
<keyword evidence="1" id="KW-0472">Membrane</keyword>
<proteinExistence type="predicted"/>
<organism evidence="2 3">
    <name type="scientific">Thomasclavelia spiroformis</name>
    <dbReference type="NCBI Taxonomy" id="29348"/>
    <lineage>
        <taxon>Bacteria</taxon>
        <taxon>Bacillati</taxon>
        <taxon>Bacillota</taxon>
        <taxon>Erysipelotrichia</taxon>
        <taxon>Erysipelotrichales</taxon>
        <taxon>Coprobacillaceae</taxon>
        <taxon>Thomasclavelia</taxon>
    </lineage>
</organism>
<dbReference type="Proteomes" id="UP000196258">
    <property type="component" value="Unassembled WGS sequence"/>
</dbReference>
<feature type="transmembrane region" description="Helical" evidence="1">
    <location>
        <begin position="66"/>
        <end position="89"/>
    </location>
</feature>
<protein>
    <submittedName>
        <fullName evidence="2">Uncharacterized protein</fullName>
    </submittedName>
</protein>
<comment type="caution">
    <text evidence="2">The sequence shown here is derived from an EMBL/GenBank/DDBJ whole genome shotgun (WGS) entry which is preliminary data.</text>
</comment>
<feature type="transmembrane region" description="Helical" evidence="1">
    <location>
        <begin position="35"/>
        <end position="60"/>
    </location>
</feature>
<reference evidence="3" key="1">
    <citation type="submission" date="2017-04" db="EMBL/GenBank/DDBJ databases">
        <title>Function of individual gut microbiota members based on whole genome sequencing of pure cultures obtained from chicken caecum.</title>
        <authorList>
            <person name="Medvecky M."/>
            <person name="Cejkova D."/>
            <person name="Polansky O."/>
            <person name="Karasova D."/>
            <person name="Kubasova T."/>
            <person name="Cizek A."/>
            <person name="Rychlik I."/>
        </authorList>
    </citation>
    <scope>NUCLEOTIDE SEQUENCE [LARGE SCALE GENOMIC DNA]</scope>
    <source>
        <strain evidence="3">An149</strain>
    </source>
</reference>
<evidence type="ECO:0000313" key="2">
    <source>
        <dbReference type="EMBL" id="OUQ04570.1"/>
    </source>
</evidence>
<evidence type="ECO:0000313" key="3">
    <source>
        <dbReference type="Proteomes" id="UP000196258"/>
    </source>
</evidence>
<accession>A0A1Y4EIF0</accession>